<evidence type="ECO:0000313" key="1">
    <source>
        <dbReference type="EMBL" id="WAH38660.1"/>
    </source>
</evidence>
<reference evidence="1" key="1">
    <citation type="submission" date="2022-08" db="EMBL/GenBank/DDBJ databases">
        <title>Alicyclobacillus dauci DSM2870, complete genome.</title>
        <authorList>
            <person name="Wang Q."/>
            <person name="Cai R."/>
            <person name="Wang Z."/>
        </authorList>
    </citation>
    <scope>NUCLEOTIDE SEQUENCE</scope>
    <source>
        <strain evidence="1">DSM 28700</strain>
    </source>
</reference>
<accession>A0ABY6Z998</accession>
<dbReference type="Proteomes" id="UP001164803">
    <property type="component" value="Chromosome"/>
</dbReference>
<evidence type="ECO:0000313" key="2">
    <source>
        <dbReference type="Proteomes" id="UP001164803"/>
    </source>
</evidence>
<proteinExistence type="predicted"/>
<keyword evidence="2" id="KW-1185">Reference proteome</keyword>
<sequence length="224" mass="25611">MMFGEYVVDFTVDTEKFLFHACFQGEQGVTFKKYSQDGKSKWYIQRLKSCSPYIPYGLSRAKYWRVLTAFALKGTCKNLYGGISLRLVSTRIPWIRLLNSISNRFGYDMVKADEYNSLRTVTDMINSQNKALERDVAMLTEKVKSHEALLGQFCIQNQSRIEEISDIRSELSTLKEQMYVVCVALGIQSVDEFLNSALPMQLKLLDDDGDGSKKQANPVEFTIC</sequence>
<name>A0ABY6Z998_9BACL</name>
<protein>
    <submittedName>
        <fullName evidence="1">Uncharacterized protein</fullName>
    </submittedName>
</protein>
<gene>
    <name evidence="1" type="ORF">NZD86_09340</name>
</gene>
<organism evidence="1 2">
    <name type="scientific">Alicyclobacillus dauci</name>
    <dbReference type="NCBI Taxonomy" id="1475485"/>
    <lineage>
        <taxon>Bacteria</taxon>
        <taxon>Bacillati</taxon>
        <taxon>Bacillota</taxon>
        <taxon>Bacilli</taxon>
        <taxon>Bacillales</taxon>
        <taxon>Alicyclobacillaceae</taxon>
        <taxon>Alicyclobacillus</taxon>
    </lineage>
</organism>
<dbReference type="EMBL" id="CP104064">
    <property type="protein sequence ID" value="WAH38660.1"/>
    <property type="molecule type" value="Genomic_DNA"/>
</dbReference>
<dbReference type="RefSeq" id="WP_268046246.1">
    <property type="nucleotide sequence ID" value="NZ_CP104064.1"/>
</dbReference>